<keyword evidence="5" id="KW-1185">Reference proteome</keyword>
<evidence type="ECO:0000313" key="4">
    <source>
        <dbReference type="EMBL" id="MBB4942645.1"/>
    </source>
</evidence>
<proteinExistence type="predicted"/>
<gene>
    <name evidence="4" type="ORF">FHR32_007031</name>
</gene>
<dbReference type="Pfam" id="PF07287">
    <property type="entry name" value="AtuA"/>
    <property type="match status" value="1"/>
</dbReference>
<dbReference type="PANTHER" id="PTHR47585">
    <property type="match status" value="1"/>
</dbReference>
<name>A0A7W7WDR6_9ACTN</name>
<evidence type="ECO:0008006" key="6">
    <source>
        <dbReference type="Google" id="ProtNLM"/>
    </source>
</evidence>
<feature type="compositionally biased region" description="Basic and acidic residues" evidence="1">
    <location>
        <begin position="441"/>
        <end position="457"/>
    </location>
</feature>
<dbReference type="InterPro" id="IPR010839">
    <property type="entry name" value="AtuA_N"/>
</dbReference>
<accession>A0A7W7WDR6</accession>
<reference evidence="4 5" key="1">
    <citation type="submission" date="2020-08" db="EMBL/GenBank/DDBJ databases">
        <title>Sequencing the genomes of 1000 actinobacteria strains.</title>
        <authorList>
            <person name="Klenk H.-P."/>
        </authorList>
    </citation>
    <scope>NUCLEOTIDE SEQUENCE [LARGE SCALE GENOMIC DNA]</scope>
    <source>
        <strain evidence="4 5">DSM 43023</strain>
    </source>
</reference>
<dbReference type="RefSeq" id="WP_184758578.1">
    <property type="nucleotide sequence ID" value="NZ_BAABEK010000030.1"/>
</dbReference>
<comment type="caution">
    <text evidence="4">The sequence shown here is derived from an EMBL/GenBank/DDBJ whole genome shotgun (WGS) entry which is preliminary data.</text>
</comment>
<feature type="compositionally biased region" description="Pro residues" evidence="1">
    <location>
        <begin position="485"/>
        <end position="494"/>
    </location>
</feature>
<organism evidence="4 5">
    <name type="scientific">Streptosporangium album</name>
    <dbReference type="NCBI Taxonomy" id="47479"/>
    <lineage>
        <taxon>Bacteria</taxon>
        <taxon>Bacillati</taxon>
        <taxon>Actinomycetota</taxon>
        <taxon>Actinomycetes</taxon>
        <taxon>Streptosporangiales</taxon>
        <taxon>Streptosporangiaceae</taxon>
        <taxon>Streptosporangium</taxon>
    </lineage>
</organism>
<dbReference type="Proteomes" id="UP000534286">
    <property type="component" value="Unassembled WGS sequence"/>
</dbReference>
<evidence type="ECO:0000259" key="3">
    <source>
        <dbReference type="Pfam" id="PF23544"/>
    </source>
</evidence>
<evidence type="ECO:0000259" key="2">
    <source>
        <dbReference type="Pfam" id="PF07287"/>
    </source>
</evidence>
<dbReference type="AlphaFoldDB" id="A0A7W7WDR6"/>
<protein>
    <recommendedName>
        <fullName evidence="6">Exopolyphosphatase</fullName>
    </recommendedName>
</protein>
<evidence type="ECO:0000313" key="5">
    <source>
        <dbReference type="Proteomes" id="UP000534286"/>
    </source>
</evidence>
<sequence>MLRIANCSGFYGDRLSAAREMVEGGPIDVLTGDWLAELTMLILAGNRLKGRPGYAPTFLAQLEQVLGTCVERGIKIVSNAGGLDPAGCAAAVAGLAGRLGLRVKVAHVTGDDLSGRDLGDAPNLDTGERLPSAPLTANAYLGGRPIAAALSAGADVVVTGRVTDAALVTGPGIWRYGWRPGDHDALAGSVVAGHVIECGCQATGGNYAFFGEVPDLAHCGFPLVELASDGSSVVTKHPGTGGLVSVGTVTAQLLYEIASPRYPGPDVVARFDTIELEQQGPDRVRISGVRGEAPPDTLKVAINYVGGYRNTMTMVLTGLEIEAKARIAQEAIWSRVPRESFEQVHVELTPLADAVPPPRTVPLSGTALLRITVMDPDRKRAGRAFSSAVVETGLASYPGFYGLAPPGDASPYGVYWPTLVPAGTVRPRVWLDGQELDGQELDDRRFTAPEHDGRGSGEHGSGGPAAGDQGCDGREGLPAPRVAPVAPPVPPAPLEGPETGQDGDGPAVRTALGAIVGARSGDKGGNANLGVWVRTAEQFAWLSGHLTVERLKELLPATAGLEVDRYDLPNLHALNFVVHGLLGRGVAAGPRLDAQAKALGEELRAGHADIPRALL</sequence>
<dbReference type="EMBL" id="JACHJU010000003">
    <property type="protein sequence ID" value="MBB4942645.1"/>
    <property type="molecule type" value="Genomic_DNA"/>
</dbReference>
<feature type="domain" description="AtuA-like ferredoxin-fold" evidence="3">
    <location>
        <begin position="512"/>
        <end position="603"/>
    </location>
</feature>
<feature type="domain" description="Acyclic terpene utilisation N-terminal" evidence="2">
    <location>
        <begin position="2"/>
        <end position="430"/>
    </location>
</feature>
<evidence type="ECO:0000256" key="1">
    <source>
        <dbReference type="SAM" id="MobiDB-lite"/>
    </source>
</evidence>
<feature type="region of interest" description="Disordered" evidence="1">
    <location>
        <begin position="436"/>
        <end position="508"/>
    </location>
</feature>
<dbReference type="Pfam" id="PF23544">
    <property type="entry name" value="AtuA_ferredoxin"/>
    <property type="match status" value="1"/>
</dbReference>
<dbReference type="PANTHER" id="PTHR47585:SF1">
    <property type="entry name" value="DUF1446 DOMAIN-CONTAINING PROTEIN"/>
    <property type="match status" value="1"/>
</dbReference>
<dbReference type="InterPro" id="IPR056362">
    <property type="entry name" value="AtuA-like_ferredoxin_dom"/>
</dbReference>